<protein>
    <submittedName>
        <fullName evidence="3">Uncharacterized protein</fullName>
    </submittedName>
</protein>
<proteinExistence type="predicted"/>
<name>A0A0N5AEJ3_9BILA</name>
<evidence type="ECO:0000313" key="2">
    <source>
        <dbReference type="Proteomes" id="UP000046393"/>
    </source>
</evidence>
<reference evidence="3" key="1">
    <citation type="submission" date="2017-02" db="UniProtKB">
        <authorList>
            <consortium name="WormBaseParasite"/>
        </authorList>
    </citation>
    <scope>IDENTIFICATION</scope>
</reference>
<evidence type="ECO:0000313" key="3">
    <source>
        <dbReference type="WBParaSite" id="SMUV_0000265201-mRNA-1"/>
    </source>
</evidence>
<keyword evidence="2" id="KW-1185">Reference proteome</keyword>
<feature type="compositionally biased region" description="Polar residues" evidence="1">
    <location>
        <begin position="124"/>
        <end position="147"/>
    </location>
</feature>
<feature type="region of interest" description="Disordered" evidence="1">
    <location>
        <begin position="104"/>
        <end position="184"/>
    </location>
</feature>
<dbReference type="Proteomes" id="UP000046393">
    <property type="component" value="Unplaced"/>
</dbReference>
<dbReference type="WBParaSite" id="SMUV_0000265201-mRNA-1">
    <property type="protein sequence ID" value="SMUV_0000265201-mRNA-1"/>
    <property type="gene ID" value="SMUV_0000265201"/>
</dbReference>
<dbReference type="AlphaFoldDB" id="A0A0N5AEJ3"/>
<organism evidence="2 3">
    <name type="scientific">Syphacia muris</name>
    <dbReference type="NCBI Taxonomy" id="451379"/>
    <lineage>
        <taxon>Eukaryota</taxon>
        <taxon>Metazoa</taxon>
        <taxon>Ecdysozoa</taxon>
        <taxon>Nematoda</taxon>
        <taxon>Chromadorea</taxon>
        <taxon>Rhabditida</taxon>
        <taxon>Spirurina</taxon>
        <taxon>Oxyuridomorpha</taxon>
        <taxon>Oxyuroidea</taxon>
        <taxon>Oxyuridae</taxon>
        <taxon>Syphacia</taxon>
    </lineage>
</organism>
<accession>A0A0N5AEJ3</accession>
<sequence length="184" mass="21413">MQFGDSLFNMISEFTAMNRCPDYRWRPDFDSRISSADEHGDVAPINVQRRPFSDRRLSTVSGTTKSLPRLSWWKLRSKERRQSEPMIAPNDSLHERLEYLKKKHKQSLNSEEDEEDENKMWKNGNETTKSNVTTSNLANSSCSGYKKNQQHMKTTRQITRTDRGSMIVLDESPSSDADDEFTRL</sequence>
<evidence type="ECO:0000256" key="1">
    <source>
        <dbReference type="SAM" id="MobiDB-lite"/>
    </source>
</evidence>